<organism evidence="1 2">
    <name type="scientific">Colocasia esculenta</name>
    <name type="common">Wild taro</name>
    <name type="synonym">Arum esculentum</name>
    <dbReference type="NCBI Taxonomy" id="4460"/>
    <lineage>
        <taxon>Eukaryota</taxon>
        <taxon>Viridiplantae</taxon>
        <taxon>Streptophyta</taxon>
        <taxon>Embryophyta</taxon>
        <taxon>Tracheophyta</taxon>
        <taxon>Spermatophyta</taxon>
        <taxon>Magnoliopsida</taxon>
        <taxon>Liliopsida</taxon>
        <taxon>Araceae</taxon>
        <taxon>Aroideae</taxon>
        <taxon>Colocasieae</taxon>
        <taxon>Colocasia</taxon>
    </lineage>
</organism>
<keyword evidence="2" id="KW-1185">Reference proteome</keyword>
<evidence type="ECO:0000313" key="2">
    <source>
        <dbReference type="Proteomes" id="UP000652761"/>
    </source>
</evidence>
<dbReference type="EMBL" id="NMUH01001039">
    <property type="protein sequence ID" value="MQL88202.1"/>
    <property type="molecule type" value="Genomic_DNA"/>
</dbReference>
<name>A0A843UPH9_COLES</name>
<comment type="caution">
    <text evidence="1">The sequence shown here is derived from an EMBL/GenBank/DDBJ whole genome shotgun (WGS) entry which is preliminary data.</text>
</comment>
<evidence type="ECO:0000313" key="1">
    <source>
        <dbReference type="EMBL" id="MQL88202.1"/>
    </source>
</evidence>
<dbReference type="AlphaFoldDB" id="A0A843UPH9"/>
<proteinExistence type="predicted"/>
<gene>
    <name evidence="1" type="ORF">Taro_020758</name>
</gene>
<accession>A0A843UPH9</accession>
<reference evidence="1" key="1">
    <citation type="submission" date="2017-07" db="EMBL/GenBank/DDBJ databases">
        <title>Taro Niue Genome Assembly and Annotation.</title>
        <authorList>
            <person name="Atibalentja N."/>
            <person name="Keating K."/>
            <person name="Fields C.J."/>
        </authorList>
    </citation>
    <scope>NUCLEOTIDE SEQUENCE</scope>
    <source>
        <strain evidence="1">Niue_2</strain>
        <tissue evidence="1">Leaf</tissue>
    </source>
</reference>
<dbReference type="Proteomes" id="UP000652761">
    <property type="component" value="Unassembled WGS sequence"/>
</dbReference>
<protein>
    <submittedName>
        <fullName evidence="1">Uncharacterized protein</fullName>
    </submittedName>
</protein>
<sequence length="181" mass="21476">MEAHLKFDFADRQPSPSRIFLRSSVHCSKSWYELEDEIKCVTAHLKSRDAWRDHLAYLGMDEFIVRPLFMRTIEFRARTREDRDLWLIRADHIVVYQPHRCHCQLGIPRGIPTSSNCTDMIVTGRNEKLMKKAMKTWARYTVSKKVGLAVQENWEEIWKYEEFNDGICPTACDFFMARRAK</sequence>